<feature type="transmembrane region" description="Helical" evidence="1">
    <location>
        <begin position="118"/>
        <end position="136"/>
    </location>
</feature>
<feature type="transmembrane region" description="Helical" evidence="1">
    <location>
        <begin position="93"/>
        <end position="112"/>
    </location>
</feature>
<protein>
    <recommendedName>
        <fullName evidence="2">EamA domain-containing protein</fullName>
    </recommendedName>
</protein>
<organism evidence="3 4">
    <name type="scientific">Candidatus Buchananbacteria bacterium CG10_big_fil_rev_8_21_14_0_10_42_9</name>
    <dbReference type="NCBI Taxonomy" id="1974526"/>
    <lineage>
        <taxon>Bacteria</taxon>
        <taxon>Candidatus Buchananiibacteriota</taxon>
    </lineage>
</organism>
<sequence>MNWIFLSLSAYLMWAGVTVADKYIITNRIRHHYVYMTMLMQISIIVAVALVPLVDFYLPPWRIIFWLLLAGALAVAANLIYIKAANSEDITRINMLFSIIPIFTLLLAVFFIDEKLSFAQLTAFIVLVVGTALACFHVGAKQITVSNALPMMVVVALFYAINIVIFKFVVESISYTNAFIWGTFTYFPFAHLIFFSKKFRTQYRFTLAKINTATTVWLIGIGVVDSLGALVLASALALGPATLVNALNGSQTIFAFILALVITLIKPVLKEEFDSKNLFLKFLALVIITFGTVILNLPQ</sequence>
<feature type="transmembrane region" description="Helical" evidence="1">
    <location>
        <begin position="6"/>
        <end position="25"/>
    </location>
</feature>
<feature type="transmembrane region" description="Helical" evidence="1">
    <location>
        <begin position="250"/>
        <end position="269"/>
    </location>
</feature>
<comment type="caution">
    <text evidence="3">The sequence shown here is derived from an EMBL/GenBank/DDBJ whole genome shotgun (WGS) entry which is preliminary data.</text>
</comment>
<keyword evidence="1" id="KW-0812">Transmembrane</keyword>
<feature type="transmembrane region" description="Helical" evidence="1">
    <location>
        <begin position="278"/>
        <end position="297"/>
    </location>
</feature>
<feature type="transmembrane region" description="Helical" evidence="1">
    <location>
        <begin position="32"/>
        <end position="51"/>
    </location>
</feature>
<dbReference type="GO" id="GO:0016020">
    <property type="term" value="C:membrane"/>
    <property type="evidence" value="ECO:0007669"/>
    <property type="project" value="InterPro"/>
</dbReference>
<keyword evidence="1" id="KW-0472">Membrane</keyword>
<dbReference type="EMBL" id="PEZZ01000024">
    <property type="protein sequence ID" value="PIS05031.1"/>
    <property type="molecule type" value="Genomic_DNA"/>
</dbReference>
<feature type="transmembrane region" description="Helical" evidence="1">
    <location>
        <begin position="175"/>
        <end position="195"/>
    </location>
</feature>
<evidence type="ECO:0000313" key="4">
    <source>
        <dbReference type="Proteomes" id="UP000230935"/>
    </source>
</evidence>
<dbReference type="InterPro" id="IPR000620">
    <property type="entry name" value="EamA_dom"/>
</dbReference>
<name>A0A2H0W3C5_9BACT</name>
<keyword evidence="1" id="KW-1133">Transmembrane helix</keyword>
<evidence type="ECO:0000256" key="1">
    <source>
        <dbReference type="SAM" id="Phobius"/>
    </source>
</evidence>
<feature type="transmembrane region" description="Helical" evidence="1">
    <location>
        <begin position="148"/>
        <end position="169"/>
    </location>
</feature>
<feature type="transmembrane region" description="Helical" evidence="1">
    <location>
        <begin position="216"/>
        <end position="238"/>
    </location>
</feature>
<evidence type="ECO:0000313" key="3">
    <source>
        <dbReference type="EMBL" id="PIS05031.1"/>
    </source>
</evidence>
<gene>
    <name evidence="3" type="ORF">COT81_03170</name>
</gene>
<evidence type="ECO:0000259" key="2">
    <source>
        <dbReference type="Pfam" id="PF00892"/>
    </source>
</evidence>
<dbReference type="InterPro" id="IPR037185">
    <property type="entry name" value="EmrE-like"/>
</dbReference>
<dbReference type="Proteomes" id="UP000230935">
    <property type="component" value="Unassembled WGS sequence"/>
</dbReference>
<dbReference type="Pfam" id="PF00892">
    <property type="entry name" value="EamA"/>
    <property type="match status" value="1"/>
</dbReference>
<dbReference type="AlphaFoldDB" id="A0A2H0W3C5"/>
<proteinExistence type="predicted"/>
<feature type="domain" description="EamA" evidence="2">
    <location>
        <begin position="2"/>
        <end position="134"/>
    </location>
</feature>
<reference evidence="4" key="1">
    <citation type="submission" date="2017-09" db="EMBL/GenBank/DDBJ databases">
        <title>Depth-based differentiation of microbial function through sediment-hosted aquifers and enrichment of novel symbionts in the deep terrestrial subsurface.</title>
        <authorList>
            <person name="Probst A.J."/>
            <person name="Ladd B."/>
            <person name="Jarett J.K."/>
            <person name="Geller-Mcgrath D.E."/>
            <person name="Sieber C.M.K."/>
            <person name="Emerson J.B."/>
            <person name="Anantharaman K."/>
            <person name="Thomas B.C."/>
            <person name="Malmstrom R."/>
            <person name="Stieglmeier M."/>
            <person name="Klingl A."/>
            <person name="Woyke T."/>
            <person name="Ryan C.M."/>
            <person name="Banfield J.F."/>
        </authorList>
    </citation>
    <scope>NUCLEOTIDE SEQUENCE [LARGE SCALE GENOMIC DNA]</scope>
</reference>
<feature type="transmembrane region" description="Helical" evidence="1">
    <location>
        <begin position="63"/>
        <end position="81"/>
    </location>
</feature>
<dbReference type="SUPFAM" id="SSF103481">
    <property type="entry name" value="Multidrug resistance efflux transporter EmrE"/>
    <property type="match status" value="1"/>
</dbReference>
<accession>A0A2H0W3C5</accession>